<dbReference type="InterPro" id="IPR001594">
    <property type="entry name" value="Palmitoyltrfase_DHHC"/>
</dbReference>
<dbReference type="VEuPathDB" id="MicrosporidiaDB:AEWR_090230"/>
<proteinExistence type="inferred from homology"/>
<protein>
    <recommendedName>
        <fullName evidence="10">Palmitoyltransferase</fullName>
        <ecNumber evidence="10">2.3.1.225</ecNumber>
    </recommendedName>
</protein>
<keyword evidence="8 10" id="KW-0012">Acyltransferase</keyword>
<evidence type="ECO:0000256" key="1">
    <source>
        <dbReference type="ARBA" id="ARBA00004141"/>
    </source>
</evidence>
<feature type="domain" description="Palmitoyltransferase DHHC" evidence="11">
    <location>
        <begin position="79"/>
        <end position="205"/>
    </location>
</feature>
<gene>
    <name evidence="12" type="ORF">ECU09_0230</name>
</gene>
<keyword evidence="4 10" id="KW-1133">Transmembrane helix</keyword>
<accession>M1KAI9</accession>
<organism evidence="12">
    <name type="scientific">Encephalitozoon cuniculi</name>
    <name type="common">Microsporidian parasite</name>
    <dbReference type="NCBI Taxonomy" id="6035"/>
    <lineage>
        <taxon>Eukaryota</taxon>
        <taxon>Fungi</taxon>
        <taxon>Fungi incertae sedis</taxon>
        <taxon>Microsporidia</taxon>
        <taxon>Unikaryonidae</taxon>
        <taxon>Encephalitozoon</taxon>
    </lineage>
</organism>
<dbReference type="VEuPathDB" id="MicrosporidiaDB:AEWD_090230"/>
<feature type="transmembrane region" description="Helical" evidence="10">
    <location>
        <begin position="165"/>
        <end position="188"/>
    </location>
</feature>
<reference evidence="12" key="1">
    <citation type="journal article" date="2013" name="Eukaryot. Cell">
        <title>Extremely Reduced Levels of Heterozygosity in the Vertebrate Pathogen Encephalitozoon cuniculi.</title>
        <authorList>
            <person name="Selman M."/>
            <person name="Sak B."/>
            <person name="Kvac M."/>
            <person name="Farinelli L."/>
            <person name="Weiss L.M."/>
            <person name="Corradi N."/>
        </authorList>
    </citation>
    <scope>NUCLEOTIDE SEQUENCE</scope>
</reference>
<evidence type="ECO:0000256" key="6">
    <source>
        <dbReference type="ARBA" id="ARBA00023139"/>
    </source>
</evidence>
<dbReference type="VEuPathDB" id="MicrosporidiaDB:AEWQ_090240"/>
<comment type="subcellular location">
    <subcellularLocation>
        <location evidence="1">Membrane</location>
        <topology evidence="1">Multi-pass membrane protein</topology>
    </subcellularLocation>
</comment>
<dbReference type="EC" id="2.3.1.225" evidence="10"/>
<evidence type="ECO:0000256" key="7">
    <source>
        <dbReference type="ARBA" id="ARBA00023288"/>
    </source>
</evidence>
<feature type="transmembrane region" description="Helical" evidence="10">
    <location>
        <begin position="130"/>
        <end position="153"/>
    </location>
</feature>
<dbReference type="GO" id="GO:0016020">
    <property type="term" value="C:membrane"/>
    <property type="evidence" value="ECO:0007669"/>
    <property type="project" value="UniProtKB-SubCell"/>
</dbReference>
<feature type="transmembrane region" description="Helical" evidence="10">
    <location>
        <begin position="40"/>
        <end position="61"/>
    </location>
</feature>
<dbReference type="InterPro" id="IPR039859">
    <property type="entry name" value="PFA4/ZDH16/20/ERF2-like"/>
</dbReference>
<evidence type="ECO:0000259" key="11">
    <source>
        <dbReference type="Pfam" id="PF01529"/>
    </source>
</evidence>
<evidence type="ECO:0000256" key="4">
    <source>
        <dbReference type="ARBA" id="ARBA00022989"/>
    </source>
</evidence>
<dbReference type="GO" id="GO:0019706">
    <property type="term" value="F:protein-cysteine S-palmitoyltransferase activity"/>
    <property type="evidence" value="ECO:0007669"/>
    <property type="project" value="UniProtKB-EC"/>
</dbReference>
<comment type="similarity">
    <text evidence="10">Belongs to the DHHC palmitoyltransferase family.</text>
</comment>
<keyword evidence="2 10" id="KW-0808">Transferase</keyword>
<keyword evidence="5 10" id="KW-0472">Membrane</keyword>
<dbReference type="PANTHER" id="PTHR12246">
    <property type="entry name" value="PALMITOYLTRANSFERASE ZDHHC16"/>
    <property type="match status" value="1"/>
</dbReference>
<name>M1KAI9_ENCCN</name>
<dbReference type="VEuPathDB" id="MicrosporidiaDB:ECU09_0230"/>
<keyword evidence="6" id="KW-0564">Palmitate</keyword>
<feature type="transmembrane region" description="Helical" evidence="10">
    <location>
        <begin position="12"/>
        <end position="34"/>
    </location>
</feature>
<evidence type="ECO:0000256" key="5">
    <source>
        <dbReference type="ARBA" id="ARBA00023136"/>
    </source>
</evidence>
<evidence type="ECO:0000256" key="8">
    <source>
        <dbReference type="ARBA" id="ARBA00023315"/>
    </source>
</evidence>
<evidence type="ECO:0000256" key="3">
    <source>
        <dbReference type="ARBA" id="ARBA00022692"/>
    </source>
</evidence>
<keyword evidence="7" id="KW-0449">Lipoprotein</keyword>
<dbReference type="PROSITE" id="PS50216">
    <property type="entry name" value="DHHC"/>
    <property type="match status" value="1"/>
</dbReference>
<dbReference type="AlphaFoldDB" id="M1KAI9"/>
<sequence>MSEIRPNYRMMLLVFSLMFTYTAPVSEIILPANFVFKKAYVVALVLSSIFSMVYLVLSIVYRGRVKYDLETIALASHLQTKKFCRRCNNYKPERAHHCSSCGYCIKKMDHHCFWINNCVNYDNQGHFIRFLFFTASANILIFVYVSIESAAILLFNHSLEHRRDYYILVLSGMLSLVFLIMTAFFLYLQMRLALSNTTFIEELKQESMSRLQGSSILRSPYDRGIMSNLIDTLGPPYTLFLLGPFGDGITFIKTYPAEYWPVPYDYHCIEDLMVI</sequence>
<comment type="catalytic activity">
    <reaction evidence="9 10">
        <text>L-cysteinyl-[protein] + hexadecanoyl-CoA = S-hexadecanoyl-L-cysteinyl-[protein] + CoA</text>
        <dbReference type="Rhea" id="RHEA:36683"/>
        <dbReference type="Rhea" id="RHEA-COMP:10131"/>
        <dbReference type="Rhea" id="RHEA-COMP:11032"/>
        <dbReference type="ChEBI" id="CHEBI:29950"/>
        <dbReference type="ChEBI" id="CHEBI:57287"/>
        <dbReference type="ChEBI" id="CHEBI:57379"/>
        <dbReference type="ChEBI" id="CHEBI:74151"/>
        <dbReference type="EC" id="2.3.1.225"/>
    </reaction>
</comment>
<dbReference type="Pfam" id="PF01529">
    <property type="entry name" value="DHHC"/>
    <property type="match status" value="1"/>
</dbReference>
<evidence type="ECO:0000256" key="9">
    <source>
        <dbReference type="ARBA" id="ARBA00048048"/>
    </source>
</evidence>
<dbReference type="EMBL" id="KC513614">
    <property type="protein sequence ID" value="AGE96230.1"/>
    <property type="molecule type" value="Genomic_DNA"/>
</dbReference>
<evidence type="ECO:0000313" key="12">
    <source>
        <dbReference type="EMBL" id="AGE96230.1"/>
    </source>
</evidence>
<comment type="domain">
    <text evidence="10">The DHHC domain is required for palmitoyltransferase activity.</text>
</comment>
<keyword evidence="3 10" id="KW-0812">Transmembrane</keyword>
<evidence type="ECO:0000256" key="2">
    <source>
        <dbReference type="ARBA" id="ARBA00022679"/>
    </source>
</evidence>
<dbReference type="VEuPathDB" id="MicrosporidiaDB:M970_090230"/>
<dbReference type="OMA" id="CEQWPPR"/>
<evidence type="ECO:0000256" key="10">
    <source>
        <dbReference type="RuleBase" id="RU079119"/>
    </source>
</evidence>